<evidence type="ECO:0000256" key="5">
    <source>
        <dbReference type="SAM" id="MobiDB-lite"/>
    </source>
</evidence>
<dbReference type="HOGENOM" id="CLU_029841_0_0_11"/>
<evidence type="ECO:0000256" key="1">
    <source>
        <dbReference type="ARBA" id="ARBA00007534"/>
    </source>
</evidence>
<evidence type="ECO:0000313" key="6">
    <source>
        <dbReference type="EMBL" id="AFU02870.1"/>
    </source>
</evidence>
<evidence type="ECO:0000256" key="4">
    <source>
        <dbReference type="ARBA" id="ARBA00023157"/>
    </source>
</evidence>
<evidence type="ECO:0000313" key="7">
    <source>
        <dbReference type="Proteomes" id="UP000006304"/>
    </source>
</evidence>
<protein>
    <recommendedName>
        <fullName evidence="8">Cutinase</fullName>
    </recommendedName>
</protein>
<dbReference type="PANTHER" id="PTHR33630:SF9">
    <property type="entry name" value="CUTINASE 4"/>
    <property type="match status" value="1"/>
</dbReference>
<dbReference type="InterPro" id="IPR000675">
    <property type="entry name" value="Cutinase/axe"/>
</dbReference>
<evidence type="ECO:0008006" key="8">
    <source>
        <dbReference type="Google" id="ProtNLM"/>
    </source>
</evidence>
<dbReference type="InterPro" id="IPR029058">
    <property type="entry name" value="AB_hydrolase_fold"/>
</dbReference>
<dbReference type="SMART" id="SM01110">
    <property type="entry name" value="Cutinase"/>
    <property type="match status" value="1"/>
</dbReference>
<dbReference type="PANTHER" id="PTHR33630">
    <property type="entry name" value="CUTINASE RV1984C-RELATED-RELATED"/>
    <property type="match status" value="1"/>
</dbReference>
<dbReference type="Proteomes" id="UP000006304">
    <property type="component" value="Chromosome"/>
</dbReference>
<dbReference type="EMBL" id="CP003876">
    <property type="protein sequence ID" value="AFU02870.1"/>
    <property type="molecule type" value="Genomic_DNA"/>
</dbReference>
<dbReference type="eggNOG" id="ENOG5033TQ4">
    <property type="taxonomic scope" value="Bacteria"/>
</dbReference>
<comment type="similarity">
    <text evidence="1">Belongs to the cutinase family.</text>
</comment>
<accession>K0F184</accession>
<proteinExistence type="inferred from homology"/>
<dbReference type="Pfam" id="PF01083">
    <property type="entry name" value="Cutinase"/>
    <property type="match status" value="1"/>
</dbReference>
<reference evidence="6 7" key="1">
    <citation type="journal article" date="2012" name="J. Bacteriol.">
        <title>Complete genome sequence of Nocardia brasiliensis HUJEG-1.</title>
        <authorList>
            <person name="Vera-Cabrera L."/>
            <person name="Ortiz-Lopez R."/>
            <person name="Elizondo-Gonzalez R."/>
            <person name="Perez-Maya A.A."/>
            <person name="Ocampo-Candiani J."/>
        </authorList>
    </citation>
    <scope>NUCLEOTIDE SEQUENCE [LARGE SCALE GENOMIC DNA]</scope>
    <source>
        <strain evidence="7">ATCC 700358</strain>
    </source>
</reference>
<organism evidence="6 7">
    <name type="scientific">Nocardia brasiliensis (strain ATCC 700358 / HUJEG-1)</name>
    <dbReference type="NCBI Taxonomy" id="1133849"/>
    <lineage>
        <taxon>Bacteria</taxon>
        <taxon>Bacillati</taxon>
        <taxon>Actinomycetota</taxon>
        <taxon>Actinomycetes</taxon>
        <taxon>Mycobacteriales</taxon>
        <taxon>Nocardiaceae</taxon>
        <taxon>Nocardia</taxon>
    </lineage>
</organism>
<sequence length="465" mass="46631">MAIVINGPAAFAAPVSTVPLGASCPSLYVFGVQGTDETSPDVPPTSDTGALGQMFGPLSAKAGDRVQRSYIAFGYTDDGTALPYDDAVAAAAERLEAAATEVLQRCPATKLAAAGYAQGAPAVSTFAEQVGRGTSTITPEEIAGIALLANPARPANATVFPGRPQASTPAAAPGTSGERVATISLRNPPLTGTGIVSVPAADYGSLSGRVAELCVPGDATCDAPTGSPLATTVANIAARSELRDPIAAISTVAEALSTTAFTTAVDVVNEDLHGTSLDQLSYEPAKPLGQRLADASAPTATPPGPNEALSALFKLGTLGLSAVVSLAQKVITPATVAELAVVGMANPWAAVAAIGAKVATAVTELIPPQTASRWINQAFEAITSTVTDQRELYTLAGAAQYSSTTGRHGSYQTVPATTSGRAPLAAVADWFAALAHDLGPATSTQARPQPTTSTTTAPTTTGGGR</sequence>
<feature type="region of interest" description="Disordered" evidence="5">
    <location>
        <begin position="441"/>
        <end position="465"/>
    </location>
</feature>
<keyword evidence="4" id="KW-1015">Disulfide bond</keyword>
<dbReference type="STRING" id="1133849.O3I_024585"/>
<dbReference type="KEGG" id="nbr:O3I_024585"/>
<keyword evidence="7" id="KW-1185">Reference proteome</keyword>
<evidence type="ECO:0000256" key="2">
    <source>
        <dbReference type="ARBA" id="ARBA00022487"/>
    </source>
</evidence>
<dbReference type="Gene3D" id="3.40.50.1820">
    <property type="entry name" value="alpha/beta hydrolase"/>
    <property type="match status" value="1"/>
</dbReference>
<name>K0F184_NOCB7</name>
<keyword evidence="3" id="KW-0378">Hydrolase</keyword>
<evidence type="ECO:0000256" key="3">
    <source>
        <dbReference type="ARBA" id="ARBA00022801"/>
    </source>
</evidence>
<dbReference type="AlphaFoldDB" id="K0F184"/>
<dbReference type="SUPFAM" id="SSF53474">
    <property type="entry name" value="alpha/beta-Hydrolases"/>
    <property type="match status" value="1"/>
</dbReference>
<gene>
    <name evidence="6" type="ORF">O3I_024585</name>
</gene>
<dbReference type="GO" id="GO:0052689">
    <property type="term" value="F:carboxylic ester hydrolase activity"/>
    <property type="evidence" value="ECO:0007669"/>
    <property type="project" value="UniProtKB-KW"/>
</dbReference>
<keyword evidence="2" id="KW-0719">Serine esterase</keyword>